<dbReference type="GeneID" id="27420945"/>
<evidence type="ECO:0000256" key="1">
    <source>
        <dbReference type="SAM" id="MobiDB-lite"/>
    </source>
</evidence>
<keyword evidence="3" id="KW-1185">Reference proteome</keyword>
<feature type="compositionally biased region" description="Polar residues" evidence="1">
    <location>
        <begin position="42"/>
        <end position="52"/>
    </location>
</feature>
<name>V5EL37_KALBG</name>
<protein>
    <submittedName>
        <fullName evidence="2">Uncharacterized protein</fullName>
    </submittedName>
</protein>
<reference evidence="3" key="1">
    <citation type="journal article" date="2013" name="Genome Announc.">
        <title>Draft genome sequence of Pseudozyma brasiliensis sp. nov. strain GHG001, a high producer of endo-1,4-xylanase isolated from an insect pest of sugarcane.</title>
        <authorList>
            <person name="Oliveira J.V.D.C."/>
            <person name="dos Santos R.A.C."/>
            <person name="Borges T.A."/>
            <person name="Riano-Pachon D.M."/>
            <person name="Goldman G.H."/>
        </authorList>
    </citation>
    <scope>NUCLEOTIDE SEQUENCE [LARGE SCALE GENOMIC DNA]</scope>
    <source>
        <strain evidence="3">GHG001</strain>
    </source>
</reference>
<dbReference type="OrthoDB" id="2555252at2759"/>
<accession>V5EL37</accession>
<feature type="region of interest" description="Disordered" evidence="1">
    <location>
        <begin position="208"/>
        <end position="297"/>
    </location>
</feature>
<dbReference type="RefSeq" id="XP_016290724.1">
    <property type="nucleotide sequence ID" value="XM_016438252.1"/>
</dbReference>
<proteinExistence type="predicted"/>
<dbReference type="eggNOG" id="ENOG502R23R">
    <property type="taxonomic scope" value="Eukaryota"/>
</dbReference>
<feature type="compositionally biased region" description="Basic residues" evidence="1">
    <location>
        <begin position="260"/>
        <end position="274"/>
    </location>
</feature>
<evidence type="ECO:0000313" key="3">
    <source>
        <dbReference type="Proteomes" id="UP000019377"/>
    </source>
</evidence>
<evidence type="ECO:0000313" key="2">
    <source>
        <dbReference type="EMBL" id="EST05735.1"/>
    </source>
</evidence>
<dbReference type="AlphaFoldDB" id="V5EL37"/>
<organism evidence="2 3">
    <name type="scientific">Kalmanozyma brasiliensis (strain GHG001)</name>
    <name type="common">Yeast</name>
    <name type="synonym">Pseudozyma brasiliensis</name>
    <dbReference type="NCBI Taxonomy" id="1365824"/>
    <lineage>
        <taxon>Eukaryota</taxon>
        <taxon>Fungi</taxon>
        <taxon>Dikarya</taxon>
        <taxon>Basidiomycota</taxon>
        <taxon>Ustilaginomycotina</taxon>
        <taxon>Ustilaginomycetes</taxon>
        <taxon>Ustilaginales</taxon>
        <taxon>Ustilaginaceae</taxon>
        <taxon>Kalmanozyma</taxon>
    </lineage>
</organism>
<dbReference type="EMBL" id="KI545884">
    <property type="protein sequence ID" value="EST05735.1"/>
    <property type="molecule type" value="Genomic_DNA"/>
</dbReference>
<feature type="region of interest" description="Disordered" evidence="1">
    <location>
        <begin position="25"/>
        <end position="68"/>
    </location>
</feature>
<dbReference type="Proteomes" id="UP000019377">
    <property type="component" value="Unassembled WGS sequence"/>
</dbReference>
<sequence>MSNSPSVLMARPTLGYRSISELAPLYDPSSAPHSGTRLRGSKATSGTQTAAGSQLPYSPLLPLPPASTSKMPLLHPDSAVEQRENVAPSTFHDEPIPSNHAGAIAARRQARRGVSEGYTFHSHEMKPNRTSALSTKAALRLHIAASSDPSAHPAAGKAAGMIRSYSLPVATQEEHDEQQRVMALGLTGQTAANPAWWQYGWPSPGGLNHHHVHKTERSRSQSKLSNALSPLSPLAPIEPATTTPRAGKAAKTHSSCSPKMKSKHLPSMHQHALHASRSASTSPKLSRSPLAPMSTNLPALEQQTEKEEMFDVEMDALNARFAEWSRAQEKEVDEEQDDYFNLVHDDPVVLLRAAGGSDTSDEARTPRASSPRPTSKMHAALEEEGENRWSGNFDFIHPDHLA</sequence>
<dbReference type="OMA" id="SSCSPKM"/>
<feature type="compositionally biased region" description="Low complexity" evidence="1">
    <location>
        <begin position="222"/>
        <end position="240"/>
    </location>
</feature>
<feature type="region of interest" description="Disordered" evidence="1">
    <location>
        <begin position="353"/>
        <end position="393"/>
    </location>
</feature>
<dbReference type="HOGENOM" id="CLU_026172_0_0_1"/>
<gene>
    <name evidence="2" type="ORF">PSEUBRA_SCAF4g04871</name>
</gene>